<dbReference type="PANTHER" id="PTHR11070">
    <property type="entry name" value="UVRD / RECB / PCRA DNA HELICASE FAMILY MEMBER"/>
    <property type="match status" value="1"/>
</dbReference>
<accession>I9AU83</accession>
<feature type="binding site" evidence="5">
    <location>
        <begin position="225"/>
        <end position="232"/>
    </location>
    <ligand>
        <name>ATP</name>
        <dbReference type="ChEBI" id="CHEBI:30616"/>
    </ligand>
</feature>
<keyword evidence="4 5" id="KW-0067">ATP-binding</keyword>
<evidence type="ECO:0000313" key="7">
    <source>
        <dbReference type="EMBL" id="EIW16517.1"/>
    </source>
</evidence>
<dbReference type="RefSeq" id="WP_007937659.1">
    <property type="nucleotide sequence ID" value="NZ_AKVJ01000066.1"/>
</dbReference>
<dbReference type="Proteomes" id="UP000004324">
    <property type="component" value="Unassembled WGS sequence"/>
</dbReference>
<keyword evidence="1 5" id="KW-0547">Nucleotide-binding</keyword>
<reference evidence="7 8" key="1">
    <citation type="journal article" date="2012" name="J. Bacteriol.">
        <title>Draft Genome Sequences for Two Metal-Reducing Pelosinus fermentans Strains Isolated from a Cr(VI)-Contaminated Site and for Type Strain R7.</title>
        <authorList>
            <person name="Brown S.D."/>
            <person name="Podar M."/>
            <person name="Klingeman D.M."/>
            <person name="Johnson C.M."/>
            <person name="Yang Z.K."/>
            <person name="Utturkar S.M."/>
            <person name="Land M.L."/>
            <person name="Mosher J.J."/>
            <person name="Hurt R.A.Jr."/>
            <person name="Phelps T.J."/>
            <person name="Palumbo A.V."/>
            <person name="Arkin A.P."/>
            <person name="Hazen T.C."/>
            <person name="Elias D.A."/>
        </authorList>
    </citation>
    <scope>NUCLEOTIDE SEQUENCE [LARGE SCALE GENOMIC DNA]</scope>
    <source>
        <strain evidence="7 8">B4</strain>
    </source>
</reference>
<keyword evidence="8" id="KW-1185">Reference proteome</keyword>
<keyword evidence="2 5" id="KW-0378">Hydrolase</keyword>
<organism evidence="7 8">
    <name type="scientific">Pelosinus fermentans B4</name>
    <dbReference type="NCBI Taxonomy" id="1149862"/>
    <lineage>
        <taxon>Bacteria</taxon>
        <taxon>Bacillati</taxon>
        <taxon>Bacillota</taxon>
        <taxon>Negativicutes</taxon>
        <taxon>Selenomonadales</taxon>
        <taxon>Sporomusaceae</taxon>
        <taxon>Pelosinus</taxon>
    </lineage>
</organism>
<dbReference type="GO" id="GO:0000725">
    <property type="term" value="P:recombinational repair"/>
    <property type="evidence" value="ECO:0007669"/>
    <property type="project" value="TreeGrafter"/>
</dbReference>
<evidence type="ECO:0000313" key="8">
    <source>
        <dbReference type="Proteomes" id="UP000004324"/>
    </source>
</evidence>
<dbReference type="PROSITE" id="PS51198">
    <property type="entry name" value="UVRD_HELICASE_ATP_BIND"/>
    <property type="match status" value="1"/>
</dbReference>
<dbReference type="PANTHER" id="PTHR11070:SF17">
    <property type="entry name" value="DNA HELICASE IV"/>
    <property type="match status" value="1"/>
</dbReference>
<dbReference type="Pfam" id="PF00580">
    <property type="entry name" value="UvrD-helicase"/>
    <property type="match status" value="1"/>
</dbReference>
<dbReference type="GO" id="GO:0016787">
    <property type="term" value="F:hydrolase activity"/>
    <property type="evidence" value="ECO:0007669"/>
    <property type="project" value="UniProtKB-UniRule"/>
</dbReference>
<dbReference type="InterPro" id="IPR014016">
    <property type="entry name" value="UvrD-like_ATP-bd"/>
</dbReference>
<dbReference type="Gene3D" id="3.40.50.300">
    <property type="entry name" value="P-loop containing nucleotide triphosphate hydrolases"/>
    <property type="match status" value="3"/>
</dbReference>
<dbReference type="OrthoDB" id="9787585at2"/>
<protein>
    <submittedName>
        <fullName evidence="7">Helicase superfamily 1 UvrD-related protein</fullName>
    </submittedName>
</protein>
<dbReference type="EMBL" id="AKVJ01000066">
    <property type="protein sequence ID" value="EIW16517.1"/>
    <property type="molecule type" value="Genomic_DNA"/>
</dbReference>
<keyword evidence="3 5" id="KW-0347">Helicase</keyword>
<dbReference type="AlphaFoldDB" id="I9AU83"/>
<dbReference type="PATRIC" id="fig|1149862.3.peg.4045"/>
<evidence type="ECO:0000256" key="1">
    <source>
        <dbReference type="ARBA" id="ARBA00022741"/>
    </source>
</evidence>
<dbReference type="GO" id="GO:0005829">
    <property type="term" value="C:cytosol"/>
    <property type="evidence" value="ECO:0007669"/>
    <property type="project" value="TreeGrafter"/>
</dbReference>
<dbReference type="SUPFAM" id="SSF52540">
    <property type="entry name" value="P-loop containing nucleoside triphosphate hydrolases"/>
    <property type="match status" value="1"/>
</dbReference>
<evidence type="ECO:0000256" key="5">
    <source>
        <dbReference type="PROSITE-ProRule" id="PRU00560"/>
    </source>
</evidence>
<dbReference type="GO" id="GO:0005524">
    <property type="term" value="F:ATP binding"/>
    <property type="evidence" value="ECO:0007669"/>
    <property type="project" value="UniProtKB-UniRule"/>
</dbReference>
<proteinExistence type="predicted"/>
<feature type="domain" description="UvrD-like helicase ATP-binding" evidence="6">
    <location>
        <begin position="204"/>
        <end position="577"/>
    </location>
</feature>
<sequence length="739" mass="85534">MVKDHPDYALEKQHLDYTLKEMNQIITSLEDDIDKRTAQMRVSLEHKDQISTYVHSMMKHDHAEKIYDMKEALGSPYFGRVDFKDDDAVDYESFYIGRIKISRLDILTVKDILVFDWRDPVATIFYECQDGRVSYDVLGKYHYSGDVNLKRQYKIVEGVLQKISDDYIFDQLADPKKEALLADPFLTERLLQGTSNKLKDIVTSIRGEQNKIIRETLHQVIIIQGVAGSGKSTIGLHRLSYLLYNEKLDPQKMMVIAPNKLFLDYICELLPEIDADDVRQQTFIDVVHEITQTTFSLHQDEKAHLFLENKIKDSRRDQLEAVARLKGSLEFVKILDAWMDKKIEKFCLKLKDILLFDQKLLITKEQQIENFMQGGMLNTPYNERVKTLSGYIKFRVRNFLEVLEMEQRRKIGSTDKTYEQYSQQGTQFLAGHFSKWSCDDIRTCYKEVFSNKSIFKILKNKKLDIAFIAEYSSSILQEGNVEREDLAPICYLSYLVNGWNHIVKFEHIVVDEAQDLNTLEFMILKMLSKNSSFTIMGDLSQGITAYRSIDSWQVVMKEVFSDVKSIYREVNYSYRSAREIIECFNKVMPRGHSAAIPVYEIGQDPVYQQISTENEAVLAIRDAIQKFKEQDCKSIGIITKMERDSVSLYHALQQEGDNLELHVITSDTLSYQGGISILPVGLAKGLEFDGVIIWNASDKEFKNNSFDAKLLYVALSRPLYYLHILYQGNLTPLLKGKSK</sequence>
<evidence type="ECO:0000256" key="4">
    <source>
        <dbReference type="ARBA" id="ARBA00022840"/>
    </source>
</evidence>
<dbReference type="InterPro" id="IPR000212">
    <property type="entry name" value="DNA_helicase_UvrD/REP"/>
</dbReference>
<evidence type="ECO:0000259" key="6">
    <source>
        <dbReference type="PROSITE" id="PS51198"/>
    </source>
</evidence>
<comment type="caution">
    <text evidence="7">The sequence shown here is derived from an EMBL/GenBank/DDBJ whole genome shotgun (WGS) entry which is preliminary data.</text>
</comment>
<gene>
    <name evidence="7" type="ORF">FB4_1028</name>
</gene>
<evidence type="ECO:0000256" key="2">
    <source>
        <dbReference type="ARBA" id="ARBA00022801"/>
    </source>
</evidence>
<evidence type="ECO:0000256" key="3">
    <source>
        <dbReference type="ARBA" id="ARBA00022806"/>
    </source>
</evidence>
<dbReference type="GO" id="GO:0003677">
    <property type="term" value="F:DNA binding"/>
    <property type="evidence" value="ECO:0007669"/>
    <property type="project" value="InterPro"/>
</dbReference>
<name>I9AU83_9FIRM</name>
<dbReference type="GO" id="GO:0043138">
    <property type="term" value="F:3'-5' DNA helicase activity"/>
    <property type="evidence" value="ECO:0007669"/>
    <property type="project" value="TreeGrafter"/>
</dbReference>
<dbReference type="InterPro" id="IPR027417">
    <property type="entry name" value="P-loop_NTPase"/>
</dbReference>